<evidence type="ECO:0000256" key="10">
    <source>
        <dbReference type="PROSITE-ProRule" id="PRU00169"/>
    </source>
</evidence>
<dbReference type="EMBL" id="JBHUOQ010000001">
    <property type="protein sequence ID" value="MFD2829046.1"/>
    <property type="molecule type" value="Genomic_DNA"/>
</dbReference>
<keyword evidence="3 10" id="KW-0597">Phosphoprotein</keyword>
<feature type="domain" description="Response regulatory" evidence="12">
    <location>
        <begin position="3"/>
        <end position="116"/>
    </location>
</feature>
<dbReference type="SMART" id="SM00862">
    <property type="entry name" value="Trans_reg_C"/>
    <property type="match status" value="1"/>
</dbReference>
<feature type="domain" description="OmpR/PhoB-type" evidence="13">
    <location>
        <begin position="127"/>
        <end position="225"/>
    </location>
</feature>
<evidence type="ECO:0000256" key="3">
    <source>
        <dbReference type="ARBA" id="ARBA00022553"/>
    </source>
</evidence>
<evidence type="ECO:0000256" key="9">
    <source>
        <dbReference type="ARBA" id="ARBA00042986"/>
    </source>
</evidence>
<sequence length="225" mass="25993">MQKLFIIEDDEVLMEELKTRFSEWDCEVQGVRDFGNVVQEFIDAGPDLVIIDVTLPKYDGFYWCRMIRNISSLPIIFLSSRNHPTDMVMSMQMGADDFVQKPFNFEVLVAKVQAMLRRAYEYQNQSIDVFKFRDAVFNFKKLTVVKGEVTIELTKNESKILSILAGDVNQAVSREQLIEQLWDDSKFISDNTLTVNVNRIRKKLEEIGLESAIVTKTGLGYILKE</sequence>
<evidence type="ECO:0000313" key="15">
    <source>
        <dbReference type="Proteomes" id="UP001597519"/>
    </source>
</evidence>
<evidence type="ECO:0000256" key="4">
    <source>
        <dbReference type="ARBA" id="ARBA00023012"/>
    </source>
</evidence>
<dbReference type="Pfam" id="PF00072">
    <property type="entry name" value="Response_reg"/>
    <property type="match status" value="1"/>
</dbReference>
<dbReference type="InterPro" id="IPR016032">
    <property type="entry name" value="Sig_transdc_resp-reg_C-effctor"/>
</dbReference>
<keyword evidence="15" id="KW-1185">Reference proteome</keyword>
<dbReference type="Gene3D" id="1.10.10.10">
    <property type="entry name" value="Winged helix-like DNA-binding domain superfamily/Winged helix DNA-binding domain"/>
    <property type="match status" value="1"/>
</dbReference>
<dbReference type="InterPro" id="IPR001789">
    <property type="entry name" value="Sig_transdc_resp-reg_receiver"/>
</dbReference>
<keyword evidence="4" id="KW-0902">Two-component regulatory system</keyword>
<evidence type="ECO:0000256" key="2">
    <source>
        <dbReference type="ARBA" id="ARBA00022490"/>
    </source>
</evidence>
<evidence type="ECO:0000256" key="8">
    <source>
        <dbReference type="ARBA" id="ARBA00040701"/>
    </source>
</evidence>
<dbReference type="PROSITE" id="PS50110">
    <property type="entry name" value="RESPONSE_REGULATORY"/>
    <property type="match status" value="1"/>
</dbReference>
<evidence type="ECO:0000256" key="7">
    <source>
        <dbReference type="ARBA" id="ARBA00023163"/>
    </source>
</evidence>
<dbReference type="InterPro" id="IPR001867">
    <property type="entry name" value="OmpR/PhoB-type_DNA-bd"/>
</dbReference>
<keyword evidence="2" id="KW-0963">Cytoplasm</keyword>
<evidence type="ECO:0000256" key="6">
    <source>
        <dbReference type="ARBA" id="ARBA00023125"/>
    </source>
</evidence>
<dbReference type="SUPFAM" id="SSF46894">
    <property type="entry name" value="C-terminal effector domain of the bipartite response regulators"/>
    <property type="match status" value="1"/>
</dbReference>
<evidence type="ECO:0000256" key="5">
    <source>
        <dbReference type="ARBA" id="ARBA00023015"/>
    </source>
</evidence>
<dbReference type="PROSITE" id="PS51755">
    <property type="entry name" value="OMPR_PHOB"/>
    <property type="match status" value="1"/>
</dbReference>
<dbReference type="Pfam" id="PF00486">
    <property type="entry name" value="Trans_reg_C"/>
    <property type="match status" value="1"/>
</dbReference>
<accession>A0ABW5WUP8</accession>
<keyword evidence="6 11" id="KW-0238">DNA-binding</keyword>
<dbReference type="CDD" id="cd00383">
    <property type="entry name" value="trans_reg_C"/>
    <property type="match status" value="1"/>
</dbReference>
<gene>
    <name evidence="14" type="ORF">ACFSX4_01110</name>
</gene>
<evidence type="ECO:0000313" key="14">
    <source>
        <dbReference type="EMBL" id="MFD2829046.1"/>
    </source>
</evidence>
<dbReference type="InterPro" id="IPR036388">
    <property type="entry name" value="WH-like_DNA-bd_sf"/>
</dbReference>
<dbReference type="Gene3D" id="3.40.50.2300">
    <property type="match status" value="1"/>
</dbReference>
<evidence type="ECO:0000256" key="11">
    <source>
        <dbReference type="PROSITE-ProRule" id="PRU01091"/>
    </source>
</evidence>
<dbReference type="InterPro" id="IPR039420">
    <property type="entry name" value="WalR-like"/>
</dbReference>
<dbReference type="InterPro" id="IPR011006">
    <property type="entry name" value="CheY-like_superfamily"/>
</dbReference>
<comment type="caution">
    <text evidence="14">The sequence shown here is derived from an EMBL/GenBank/DDBJ whole genome shotgun (WGS) entry which is preliminary data.</text>
</comment>
<dbReference type="RefSeq" id="WP_377770695.1">
    <property type="nucleotide sequence ID" value="NZ_JBHUOQ010000001.1"/>
</dbReference>
<evidence type="ECO:0000259" key="13">
    <source>
        <dbReference type="PROSITE" id="PS51755"/>
    </source>
</evidence>
<proteinExistence type="predicted"/>
<evidence type="ECO:0000259" key="12">
    <source>
        <dbReference type="PROSITE" id="PS50110"/>
    </source>
</evidence>
<dbReference type="PANTHER" id="PTHR48111">
    <property type="entry name" value="REGULATOR OF RPOS"/>
    <property type="match status" value="1"/>
</dbReference>
<name>A0ABW5WUP8_9STAP</name>
<evidence type="ECO:0000256" key="1">
    <source>
        <dbReference type="ARBA" id="ARBA00004496"/>
    </source>
</evidence>
<dbReference type="SMART" id="SM00448">
    <property type="entry name" value="REC"/>
    <property type="match status" value="1"/>
</dbReference>
<dbReference type="PANTHER" id="PTHR48111:SF27">
    <property type="entry name" value="SENSORY TRANSDUCTION PROTEIN BCER"/>
    <property type="match status" value="1"/>
</dbReference>
<feature type="DNA-binding region" description="OmpR/PhoB-type" evidence="11">
    <location>
        <begin position="127"/>
        <end position="225"/>
    </location>
</feature>
<organism evidence="14 15">
    <name type="scientific">Corticicoccus populi</name>
    <dbReference type="NCBI Taxonomy" id="1812821"/>
    <lineage>
        <taxon>Bacteria</taxon>
        <taxon>Bacillati</taxon>
        <taxon>Bacillota</taxon>
        <taxon>Bacilli</taxon>
        <taxon>Bacillales</taxon>
        <taxon>Staphylococcaceae</taxon>
        <taxon>Corticicoccus</taxon>
    </lineage>
</organism>
<comment type="subcellular location">
    <subcellularLocation>
        <location evidence="1">Cytoplasm</location>
    </subcellularLocation>
</comment>
<feature type="modified residue" description="4-aspartylphosphate" evidence="10">
    <location>
        <position position="52"/>
    </location>
</feature>
<protein>
    <recommendedName>
        <fullName evidence="8">Response regulator protein GraR</fullName>
    </recommendedName>
    <alternativeName>
        <fullName evidence="9">Glycopeptide resistance-associated protein R</fullName>
    </alternativeName>
</protein>
<dbReference type="SUPFAM" id="SSF52172">
    <property type="entry name" value="CheY-like"/>
    <property type="match status" value="1"/>
</dbReference>
<keyword evidence="5" id="KW-0805">Transcription regulation</keyword>
<reference evidence="15" key="1">
    <citation type="journal article" date="2019" name="Int. J. Syst. Evol. Microbiol.">
        <title>The Global Catalogue of Microorganisms (GCM) 10K type strain sequencing project: providing services to taxonomists for standard genome sequencing and annotation.</title>
        <authorList>
            <consortium name="The Broad Institute Genomics Platform"/>
            <consortium name="The Broad Institute Genome Sequencing Center for Infectious Disease"/>
            <person name="Wu L."/>
            <person name="Ma J."/>
        </authorList>
    </citation>
    <scope>NUCLEOTIDE SEQUENCE [LARGE SCALE GENOMIC DNA]</scope>
    <source>
        <strain evidence="15">KCTC 33575</strain>
    </source>
</reference>
<dbReference type="Proteomes" id="UP001597519">
    <property type="component" value="Unassembled WGS sequence"/>
</dbReference>
<keyword evidence="7" id="KW-0804">Transcription</keyword>